<name>A0ABV7V6M2_9SPHN</name>
<dbReference type="PANTHER" id="PTHR22642:SF2">
    <property type="entry name" value="PROTEIN LONG AFTER FAR-RED 3"/>
    <property type="match status" value="1"/>
</dbReference>
<comment type="caution">
    <text evidence="2">The sequence shown here is derived from an EMBL/GenBank/DDBJ whole genome shotgun (WGS) entry which is preliminary data.</text>
</comment>
<dbReference type="SUPFAM" id="SSF51556">
    <property type="entry name" value="Metallo-dependent hydrolases"/>
    <property type="match status" value="1"/>
</dbReference>
<keyword evidence="3" id="KW-1185">Reference proteome</keyword>
<sequence length="564" mass="61098">MKREDKTMVTRRAFVSGSLNAVAMGAVPGRAFAAGHAPVEVAYVNAAVWTGAGPDVRSDAIGVAGGHIVAIGREAVRARSGPHTRVIDLGGAFVTPGLVDCHTHFTIGSLALSQPSLRDAATPDEFVARVAQAARALPKGEWLEGGNWDQDRWGGTLPTRQWIDAVTPDTPVAVIRYDLHMILCNSLALKLAGIDRNTPDVPGGVIVRDARGEPTGIVKDAAKDLVLRAIGQPGAARLDEAVRAGIAHGLSKGVTEVHVPDLDWSTYEITHRLRRQGEPGMRFYHFTPLKDWERMAAIVAQEGRGDDWVRWGGCKVVFDGSLGSRTALMYLPYLDESGAHGIVVTDPKDLAAWMTGADRAGLQVTAHAIGDEANDIVLDTMAAVTRTNGPRDRRFRIEHAQHLREEAIGRFARQGVIASMQPYHAIDDGRWAVRRIGPERLRTSFAIGSVVRSGAHVCFGSDWPVAPLDPLTGLYAAVLRETIDGKNPKGWYPEQRITLAQALRGYTREAAYAGRAEHLRGATMPGMQADFAVFDRDLFRIDPETLEQAKVLRTVVGGVERFAA</sequence>
<organism evidence="2 3">
    <name type="scientific">Novosphingobium pokkalii</name>
    <dbReference type="NCBI Taxonomy" id="1770194"/>
    <lineage>
        <taxon>Bacteria</taxon>
        <taxon>Pseudomonadati</taxon>
        <taxon>Pseudomonadota</taxon>
        <taxon>Alphaproteobacteria</taxon>
        <taxon>Sphingomonadales</taxon>
        <taxon>Sphingomonadaceae</taxon>
        <taxon>Novosphingobium</taxon>
    </lineage>
</organism>
<dbReference type="RefSeq" id="WP_229815693.1">
    <property type="nucleotide sequence ID" value="NZ_BMZP01000029.1"/>
</dbReference>
<dbReference type="InterPro" id="IPR013108">
    <property type="entry name" value="Amidohydro_3"/>
</dbReference>
<dbReference type="InterPro" id="IPR033932">
    <property type="entry name" value="YtcJ-like"/>
</dbReference>
<proteinExistence type="predicted"/>
<dbReference type="Proteomes" id="UP001595683">
    <property type="component" value="Unassembled WGS sequence"/>
</dbReference>
<dbReference type="EMBL" id="JBHRYE010000032">
    <property type="protein sequence ID" value="MFC3673074.1"/>
    <property type="molecule type" value="Genomic_DNA"/>
</dbReference>
<reference evidence="3" key="1">
    <citation type="journal article" date="2019" name="Int. J. Syst. Evol. Microbiol.">
        <title>The Global Catalogue of Microorganisms (GCM) 10K type strain sequencing project: providing services to taxonomists for standard genome sequencing and annotation.</title>
        <authorList>
            <consortium name="The Broad Institute Genomics Platform"/>
            <consortium name="The Broad Institute Genome Sequencing Center for Infectious Disease"/>
            <person name="Wu L."/>
            <person name="Ma J."/>
        </authorList>
    </citation>
    <scope>NUCLEOTIDE SEQUENCE [LARGE SCALE GENOMIC DNA]</scope>
    <source>
        <strain evidence="3">KCTC 42224</strain>
    </source>
</reference>
<dbReference type="PANTHER" id="PTHR22642">
    <property type="entry name" value="IMIDAZOLONEPROPIONASE"/>
    <property type="match status" value="1"/>
</dbReference>
<protein>
    <submittedName>
        <fullName evidence="2">Amidohydrolase</fullName>
        <ecNumber evidence="2">3.5.-.-</ecNumber>
    </submittedName>
</protein>
<dbReference type="InterPro" id="IPR006311">
    <property type="entry name" value="TAT_signal"/>
</dbReference>
<dbReference type="CDD" id="cd01300">
    <property type="entry name" value="YtcJ_like"/>
    <property type="match status" value="1"/>
</dbReference>
<dbReference type="SUPFAM" id="SSF51338">
    <property type="entry name" value="Composite domain of metallo-dependent hydrolases"/>
    <property type="match status" value="1"/>
</dbReference>
<dbReference type="Gene3D" id="3.20.20.140">
    <property type="entry name" value="Metal-dependent hydrolases"/>
    <property type="match status" value="1"/>
</dbReference>
<feature type="domain" description="Amidohydrolase 3" evidence="1">
    <location>
        <begin position="85"/>
        <end position="559"/>
    </location>
</feature>
<evidence type="ECO:0000259" key="1">
    <source>
        <dbReference type="Pfam" id="PF07969"/>
    </source>
</evidence>
<dbReference type="Gene3D" id="3.10.310.70">
    <property type="match status" value="1"/>
</dbReference>
<dbReference type="GO" id="GO:0016787">
    <property type="term" value="F:hydrolase activity"/>
    <property type="evidence" value="ECO:0007669"/>
    <property type="project" value="UniProtKB-KW"/>
</dbReference>
<dbReference type="Pfam" id="PF07969">
    <property type="entry name" value="Amidohydro_3"/>
    <property type="match status" value="1"/>
</dbReference>
<evidence type="ECO:0000313" key="3">
    <source>
        <dbReference type="Proteomes" id="UP001595683"/>
    </source>
</evidence>
<evidence type="ECO:0000313" key="2">
    <source>
        <dbReference type="EMBL" id="MFC3673074.1"/>
    </source>
</evidence>
<gene>
    <name evidence="2" type="ORF">ACFOOT_16770</name>
</gene>
<keyword evidence="2" id="KW-0378">Hydrolase</keyword>
<dbReference type="InterPro" id="IPR032466">
    <property type="entry name" value="Metal_Hydrolase"/>
</dbReference>
<dbReference type="EC" id="3.5.-.-" evidence="2"/>
<dbReference type="Gene3D" id="2.30.40.10">
    <property type="entry name" value="Urease, subunit C, domain 1"/>
    <property type="match status" value="1"/>
</dbReference>
<dbReference type="PROSITE" id="PS51318">
    <property type="entry name" value="TAT"/>
    <property type="match status" value="1"/>
</dbReference>
<accession>A0ABV7V6M2</accession>
<dbReference type="InterPro" id="IPR011059">
    <property type="entry name" value="Metal-dep_hydrolase_composite"/>
</dbReference>